<dbReference type="AlphaFoldDB" id="A0A841SH47"/>
<dbReference type="Proteomes" id="UP000553957">
    <property type="component" value="Unassembled WGS sequence"/>
</dbReference>
<comment type="caution">
    <text evidence="2">The sequence shown here is derived from an EMBL/GenBank/DDBJ whole genome shotgun (WGS) entry which is preliminary data.</text>
</comment>
<accession>A0A841SH47</accession>
<feature type="transmembrane region" description="Helical" evidence="1">
    <location>
        <begin position="66"/>
        <end position="85"/>
    </location>
</feature>
<proteinExistence type="predicted"/>
<feature type="transmembrane region" description="Helical" evidence="1">
    <location>
        <begin position="244"/>
        <end position="262"/>
    </location>
</feature>
<keyword evidence="1" id="KW-1133">Transmembrane helix</keyword>
<keyword evidence="1" id="KW-0812">Transmembrane</keyword>
<feature type="transmembrane region" description="Helical" evidence="1">
    <location>
        <begin position="170"/>
        <end position="190"/>
    </location>
</feature>
<feature type="transmembrane region" description="Helical" evidence="1">
    <location>
        <begin position="131"/>
        <end position="150"/>
    </location>
</feature>
<evidence type="ECO:0000313" key="2">
    <source>
        <dbReference type="EMBL" id="MBB6569174.1"/>
    </source>
</evidence>
<dbReference type="EMBL" id="JACHKF010000001">
    <property type="protein sequence ID" value="MBB6569174.1"/>
    <property type="molecule type" value="Genomic_DNA"/>
</dbReference>
<feature type="transmembrane region" description="Helical" evidence="1">
    <location>
        <begin position="105"/>
        <end position="125"/>
    </location>
</feature>
<sequence length="278" mass="29371">MLMPFTLAHPAVVLPLVRRPFVPGALVAGAMAPDLPYFLGAAGIASTRAGDWYGVFLNATETHGPLGLLLNLPFALALTAGWWLVRRPIAALVGFTPATDDRPRARFLGWLLISAVIGIATHLIWDALTFTRLLQNLSTAVGLAVIAVYLWRHRRPSQTGAHRLGGGLRWVVIGVLVAAPVLGAVVQLPADYRAVRTIEVVDYDHPQTVDDGNGNTSTSYPTTTADAPLSAVLEGVLTGAAKRAGAAFAVALGLYAVAWQLVSRRTGSSTDQPAPAPH</sequence>
<evidence type="ECO:0000313" key="3">
    <source>
        <dbReference type="Proteomes" id="UP000553957"/>
    </source>
</evidence>
<protein>
    <recommendedName>
        <fullName evidence="4">DUF4184 family protein</fullName>
    </recommendedName>
</protein>
<evidence type="ECO:0000256" key="1">
    <source>
        <dbReference type="SAM" id="Phobius"/>
    </source>
</evidence>
<organism evidence="2 3">
    <name type="scientific">Kribbella sandramycini</name>
    <dbReference type="NCBI Taxonomy" id="60450"/>
    <lineage>
        <taxon>Bacteria</taxon>
        <taxon>Bacillati</taxon>
        <taxon>Actinomycetota</taxon>
        <taxon>Actinomycetes</taxon>
        <taxon>Propionibacteriales</taxon>
        <taxon>Kribbellaceae</taxon>
        <taxon>Kribbella</taxon>
    </lineage>
</organism>
<dbReference type="RefSeq" id="WP_238354967.1">
    <property type="nucleotide sequence ID" value="NZ_BAAAGT010000002.1"/>
</dbReference>
<dbReference type="InterPro" id="IPR025238">
    <property type="entry name" value="DUF4184"/>
</dbReference>
<name>A0A841SH47_9ACTN</name>
<reference evidence="2 3" key="1">
    <citation type="submission" date="2020-08" db="EMBL/GenBank/DDBJ databases">
        <title>Sequencing the genomes of 1000 actinobacteria strains.</title>
        <authorList>
            <person name="Klenk H.-P."/>
        </authorList>
    </citation>
    <scope>NUCLEOTIDE SEQUENCE [LARGE SCALE GENOMIC DNA]</scope>
    <source>
        <strain evidence="2 3">DSM 15626</strain>
    </source>
</reference>
<keyword evidence="1" id="KW-0472">Membrane</keyword>
<evidence type="ECO:0008006" key="4">
    <source>
        <dbReference type="Google" id="ProtNLM"/>
    </source>
</evidence>
<gene>
    <name evidence="2" type="ORF">HNR71_004811</name>
</gene>
<dbReference type="Pfam" id="PF13803">
    <property type="entry name" value="DUF4184"/>
    <property type="match status" value="1"/>
</dbReference>